<evidence type="ECO:0000256" key="1">
    <source>
        <dbReference type="SAM" id="MobiDB-lite"/>
    </source>
</evidence>
<dbReference type="Proteomes" id="UP000317257">
    <property type="component" value="Unassembled WGS sequence"/>
</dbReference>
<proteinExistence type="predicted"/>
<accession>A0A5C6GPD7</accession>
<feature type="region of interest" description="Disordered" evidence="1">
    <location>
        <begin position="111"/>
        <end position="133"/>
    </location>
</feature>
<sequence length="133" mass="14944">MSGGFYKYRCKYFYTHNCQNWVWINNAPCATCMAEGRDDEEFPVPGWVMSRDIAVPRVQDGVLQYAMMELVAPSVAGDYWHLRDKTDRVHSADLMKNGLSAATENGYNGSWTIRDKTGQPPPTVPVSSAMSEV</sequence>
<gene>
    <name evidence="2" type="ORF">ED733_007620</name>
</gene>
<evidence type="ECO:0000313" key="3">
    <source>
        <dbReference type="Proteomes" id="UP000317257"/>
    </source>
</evidence>
<dbReference type="AlphaFoldDB" id="A0A5C6GPD7"/>
<evidence type="ECO:0000313" key="2">
    <source>
        <dbReference type="EMBL" id="TWU78866.1"/>
    </source>
</evidence>
<organism evidence="2 3">
    <name type="scientific">Metarhizium rileyi (strain RCEF 4871)</name>
    <name type="common">Nomuraea rileyi</name>
    <dbReference type="NCBI Taxonomy" id="1649241"/>
    <lineage>
        <taxon>Eukaryota</taxon>
        <taxon>Fungi</taxon>
        <taxon>Dikarya</taxon>
        <taxon>Ascomycota</taxon>
        <taxon>Pezizomycotina</taxon>
        <taxon>Sordariomycetes</taxon>
        <taxon>Hypocreomycetidae</taxon>
        <taxon>Hypocreales</taxon>
        <taxon>Clavicipitaceae</taxon>
        <taxon>Metarhizium</taxon>
    </lineage>
</organism>
<name>A0A5C6GPD7_METRR</name>
<dbReference type="EMBL" id="SBHS01000001">
    <property type="protein sequence ID" value="TWU78866.1"/>
    <property type="molecule type" value="Genomic_DNA"/>
</dbReference>
<protein>
    <submittedName>
        <fullName evidence="2">Uncharacterized protein</fullName>
    </submittedName>
</protein>
<comment type="caution">
    <text evidence="2">The sequence shown here is derived from an EMBL/GenBank/DDBJ whole genome shotgun (WGS) entry which is preliminary data.</text>
</comment>
<reference evidence="3" key="1">
    <citation type="submission" date="2018-12" db="EMBL/GenBank/DDBJ databases">
        <title>The complete genome of Metarhizium rileyi, a key fungal pathogen of Lepidoptera.</title>
        <authorList>
            <person name="Binneck E."/>
            <person name="Lastra C.C.L."/>
            <person name="Sosa-Gomez D.R."/>
        </authorList>
    </citation>
    <scope>NUCLEOTIDE SEQUENCE [LARGE SCALE GENOMIC DNA]</scope>
    <source>
        <strain evidence="3">Cep018-CH2</strain>
    </source>
</reference>